<keyword evidence="3" id="KW-0456">Lyase</keyword>
<reference evidence="4" key="1">
    <citation type="submission" date="2020-11" db="EMBL/GenBank/DDBJ databases">
        <authorList>
            <person name="Tran Van P."/>
        </authorList>
    </citation>
    <scope>NUCLEOTIDE SEQUENCE</scope>
</reference>
<protein>
    <recommendedName>
        <fullName evidence="2">enoyl-CoA hydratase</fullName>
        <ecNumber evidence="2">4.2.1.17</ecNumber>
    </recommendedName>
</protein>
<dbReference type="EMBL" id="OC859884">
    <property type="protein sequence ID" value="CAD7628044.1"/>
    <property type="molecule type" value="Genomic_DNA"/>
</dbReference>
<dbReference type="InterPro" id="IPR001753">
    <property type="entry name" value="Enoyl-CoA_hydra/iso"/>
</dbReference>
<name>A0A7R9Q1F0_9ACAR</name>
<evidence type="ECO:0000256" key="3">
    <source>
        <dbReference type="ARBA" id="ARBA00023239"/>
    </source>
</evidence>
<dbReference type="GO" id="GO:0006635">
    <property type="term" value="P:fatty acid beta-oxidation"/>
    <property type="evidence" value="ECO:0007669"/>
    <property type="project" value="TreeGrafter"/>
</dbReference>
<gene>
    <name evidence="4" type="ORF">OSB1V03_LOCUS8466</name>
</gene>
<dbReference type="Pfam" id="PF00378">
    <property type="entry name" value="ECH_1"/>
    <property type="match status" value="1"/>
</dbReference>
<evidence type="ECO:0000313" key="4">
    <source>
        <dbReference type="EMBL" id="CAD7628044.1"/>
    </source>
</evidence>
<dbReference type="PANTHER" id="PTHR11941:SF54">
    <property type="entry name" value="ENOYL-COA HYDRATASE, MITOCHONDRIAL"/>
    <property type="match status" value="1"/>
</dbReference>
<sequence length="83" mass="9248">MVSKVFPSDKVVDEAIKLGEKIGNNSKLITAICKESVNTAYETTLAQGLKAEKRYFHSTFATNDRSEGMKAFVEKRAANFKDE</sequence>
<comment type="similarity">
    <text evidence="1">Belongs to the enoyl-CoA hydratase/isomerase family.</text>
</comment>
<dbReference type="InterPro" id="IPR029045">
    <property type="entry name" value="ClpP/crotonase-like_dom_sf"/>
</dbReference>
<dbReference type="Gene3D" id="1.10.12.10">
    <property type="entry name" value="Lyase 2-enoyl-coa Hydratase, Chain A, domain 2"/>
    <property type="match status" value="1"/>
</dbReference>
<dbReference type="Proteomes" id="UP000759131">
    <property type="component" value="Unassembled WGS sequence"/>
</dbReference>
<dbReference type="AlphaFoldDB" id="A0A7R9Q1F0"/>
<dbReference type="SUPFAM" id="SSF52096">
    <property type="entry name" value="ClpP/crotonase"/>
    <property type="match status" value="1"/>
</dbReference>
<dbReference type="InterPro" id="IPR014748">
    <property type="entry name" value="Enoyl-CoA_hydra_C"/>
</dbReference>
<proteinExistence type="inferred from homology"/>
<evidence type="ECO:0000313" key="5">
    <source>
        <dbReference type="Proteomes" id="UP000759131"/>
    </source>
</evidence>
<keyword evidence="5" id="KW-1185">Reference proteome</keyword>
<dbReference type="GO" id="GO:0004300">
    <property type="term" value="F:enoyl-CoA hydratase activity"/>
    <property type="evidence" value="ECO:0007669"/>
    <property type="project" value="UniProtKB-EC"/>
</dbReference>
<accession>A0A7R9Q1F0</accession>
<dbReference type="FunFam" id="1.10.12.10:FF:000001">
    <property type="entry name" value="Probable enoyl-CoA hydratase, mitochondrial"/>
    <property type="match status" value="1"/>
</dbReference>
<evidence type="ECO:0000256" key="2">
    <source>
        <dbReference type="ARBA" id="ARBA00012076"/>
    </source>
</evidence>
<dbReference type="OrthoDB" id="6142309at2759"/>
<dbReference type="EC" id="4.2.1.17" evidence="2"/>
<organism evidence="4">
    <name type="scientific">Medioppia subpectinata</name>
    <dbReference type="NCBI Taxonomy" id="1979941"/>
    <lineage>
        <taxon>Eukaryota</taxon>
        <taxon>Metazoa</taxon>
        <taxon>Ecdysozoa</taxon>
        <taxon>Arthropoda</taxon>
        <taxon>Chelicerata</taxon>
        <taxon>Arachnida</taxon>
        <taxon>Acari</taxon>
        <taxon>Acariformes</taxon>
        <taxon>Sarcoptiformes</taxon>
        <taxon>Oribatida</taxon>
        <taxon>Brachypylina</taxon>
        <taxon>Oppioidea</taxon>
        <taxon>Oppiidae</taxon>
        <taxon>Medioppia</taxon>
    </lineage>
</organism>
<dbReference type="GO" id="GO:0005739">
    <property type="term" value="C:mitochondrion"/>
    <property type="evidence" value="ECO:0007669"/>
    <property type="project" value="TreeGrafter"/>
</dbReference>
<evidence type="ECO:0000256" key="1">
    <source>
        <dbReference type="ARBA" id="ARBA00005254"/>
    </source>
</evidence>
<dbReference type="EMBL" id="CAJPIZ010005309">
    <property type="protein sequence ID" value="CAG2108474.1"/>
    <property type="molecule type" value="Genomic_DNA"/>
</dbReference>
<dbReference type="PANTHER" id="PTHR11941">
    <property type="entry name" value="ENOYL-COA HYDRATASE-RELATED"/>
    <property type="match status" value="1"/>
</dbReference>